<dbReference type="Proteomes" id="UP000298616">
    <property type="component" value="Chromosome"/>
</dbReference>
<protein>
    <submittedName>
        <fullName evidence="1">N-acetylglutamate synthase</fullName>
    </submittedName>
</protein>
<dbReference type="OrthoDB" id="5684515at2"/>
<dbReference type="EMBL" id="CP028923">
    <property type="protein sequence ID" value="QCK15784.1"/>
    <property type="molecule type" value="Genomic_DNA"/>
</dbReference>
<dbReference type="Pfam" id="PF26421">
    <property type="entry name" value="Avidin_like"/>
    <property type="match status" value="1"/>
</dbReference>
<gene>
    <name evidence="1" type="ORF">DCC35_14030</name>
</gene>
<sequence>MINYDNKRFSPVNNTDNSETSEETIFHYFQQGTIVTAYYRGGNIKKGHLIGIVDSKGNIDMRYHQVNTNGQLMTGECKSTPEILNNGKIRLHEKWTWTSGDQSSGESVIEEI</sequence>
<keyword evidence="2" id="KW-1185">Reference proteome</keyword>
<proteinExistence type="predicted"/>
<dbReference type="KEGG" id="fpf:DCC35_14030"/>
<dbReference type="InterPro" id="IPR058595">
    <property type="entry name" value="Avidin-like"/>
</dbReference>
<accession>A0A4D7K4M3</accession>
<dbReference type="RefSeq" id="WP_137091380.1">
    <property type="nucleotide sequence ID" value="NZ_CP028923.1"/>
</dbReference>
<organism evidence="1 2">
    <name type="scientific">Mangrovivirga cuniculi</name>
    <dbReference type="NCBI Taxonomy" id="2715131"/>
    <lineage>
        <taxon>Bacteria</taxon>
        <taxon>Pseudomonadati</taxon>
        <taxon>Bacteroidota</taxon>
        <taxon>Cytophagia</taxon>
        <taxon>Cytophagales</taxon>
        <taxon>Mangrovivirgaceae</taxon>
        <taxon>Mangrovivirga</taxon>
    </lineage>
</organism>
<name>A0A4D7K4M3_9BACT</name>
<evidence type="ECO:0000313" key="2">
    <source>
        <dbReference type="Proteomes" id="UP000298616"/>
    </source>
</evidence>
<dbReference type="AlphaFoldDB" id="A0A4D7K4M3"/>
<reference evidence="1 2" key="1">
    <citation type="submission" date="2018-04" db="EMBL/GenBank/DDBJ databases">
        <title>Complete genome uncultured novel isolate.</title>
        <authorList>
            <person name="Merlino G."/>
        </authorList>
    </citation>
    <scope>NUCLEOTIDE SEQUENCE [LARGE SCALE GENOMIC DNA]</scope>
    <source>
        <strain evidence="2">R1DC9</strain>
    </source>
</reference>
<evidence type="ECO:0000313" key="1">
    <source>
        <dbReference type="EMBL" id="QCK15784.1"/>
    </source>
</evidence>